<evidence type="ECO:0000313" key="4">
    <source>
        <dbReference type="Proteomes" id="UP000261704"/>
    </source>
</evidence>
<accession>A0A347UHM2</accession>
<keyword evidence="1 3" id="KW-0378">Hydrolase</keyword>
<dbReference type="EMBL" id="CP032125">
    <property type="protein sequence ID" value="AXX98350.1"/>
    <property type="molecule type" value="Genomic_DNA"/>
</dbReference>
<organism evidence="3 4">
    <name type="scientific">Profundibacter amoris</name>
    <dbReference type="NCBI Taxonomy" id="2171755"/>
    <lineage>
        <taxon>Bacteria</taxon>
        <taxon>Pseudomonadati</taxon>
        <taxon>Pseudomonadota</taxon>
        <taxon>Alphaproteobacteria</taxon>
        <taxon>Rhodobacterales</taxon>
        <taxon>Paracoccaceae</taxon>
        <taxon>Profundibacter</taxon>
    </lineage>
</organism>
<keyword evidence="4" id="KW-1185">Reference proteome</keyword>
<sequence length="187" mass="19794">MAQALILIDIQTGFDSPFWGARNNPEAEANAALLLHHWRAKGWPLFHVRHLSTTAGSPLADGAPGAAFKPEVMPLEGEPVISKNVNAAFIGTDLEERLHGVFATDLVICGLTTPHCVSTTTRMAANLGFGVTLAHDACAAFTNNADMSWKPDAPALTAAQIHDTAIANIHSEFCTALDTKTILGTLA</sequence>
<dbReference type="Proteomes" id="UP000261704">
    <property type="component" value="Chromosome"/>
</dbReference>
<reference evidence="3 4" key="1">
    <citation type="submission" date="2018-09" db="EMBL/GenBank/DDBJ databases">
        <title>Profundibacter amoris BAR1 gen. nov., sp. nov., a new member of the Roseobacter clade isolated at Lokis Castle Vent Field on the Arctic Mid-Oceanic Ridge.</title>
        <authorList>
            <person name="Le Moine Bauer S."/>
            <person name="Sjoeberg A.G."/>
            <person name="L'Haridon S."/>
            <person name="Stokke R."/>
            <person name="Roalkvam I."/>
            <person name="Steen I.H."/>
            <person name="Dahle H."/>
        </authorList>
    </citation>
    <scope>NUCLEOTIDE SEQUENCE [LARGE SCALE GENOMIC DNA]</scope>
    <source>
        <strain evidence="3 4">BAR1</strain>
    </source>
</reference>
<gene>
    <name evidence="3" type="ORF">BAR1_10680</name>
</gene>
<evidence type="ECO:0000259" key="2">
    <source>
        <dbReference type="Pfam" id="PF00857"/>
    </source>
</evidence>
<dbReference type="CDD" id="cd01014">
    <property type="entry name" value="nicotinamidase_related"/>
    <property type="match status" value="1"/>
</dbReference>
<protein>
    <submittedName>
        <fullName evidence="3">Cysteine hydrolase</fullName>
    </submittedName>
</protein>
<dbReference type="OrthoDB" id="9794942at2"/>
<dbReference type="InterPro" id="IPR050272">
    <property type="entry name" value="Isochorismatase-like_hydrls"/>
</dbReference>
<proteinExistence type="predicted"/>
<dbReference type="GO" id="GO:0016787">
    <property type="term" value="F:hydrolase activity"/>
    <property type="evidence" value="ECO:0007669"/>
    <property type="project" value="UniProtKB-KW"/>
</dbReference>
<evidence type="ECO:0000313" key="3">
    <source>
        <dbReference type="EMBL" id="AXX98350.1"/>
    </source>
</evidence>
<dbReference type="KEGG" id="pamo:BAR1_10680"/>
<dbReference type="AlphaFoldDB" id="A0A347UHM2"/>
<dbReference type="PANTHER" id="PTHR43540:SF1">
    <property type="entry name" value="ISOCHORISMATASE HYDROLASE"/>
    <property type="match status" value="1"/>
</dbReference>
<name>A0A347UHM2_9RHOB</name>
<dbReference type="Pfam" id="PF00857">
    <property type="entry name" value="Isochorismatase"/>
    <property type="match status" value="1"/>
</dbReference>
<feature type="domain" description="Isochorismatase-like" evidence="2">
    <location>
        <begin position="4"/>
        <end position="158"/>
    </location>
</feature>
<dbReference type="SUPFAM" id="SSF52499">
    <property type="entry name" value="Isochorismatase-like hydrolases"/>
    <property type="match status" value="1"/>
</dbReference>
<dbReference type="InterPro" id="IPR000868">
    <property type="entry name" value="Isochorismatase-like_dom"/>
</dbReference>
<dbReference type="InterPro" id="IPR036380">
    <property type="entry name" value="Isochorismatase-like_sf"/>
</dbReference>
<dbReference type="PANTHER" id="PTHR43540">
    <property type="entry name" value="PEROXYUREIDOACRYLATE/UREIDOACRYLATE AMIDOHYDROLASE-RELATED"/>
    <property type="match status" value="1"/>
</dbReference>
<dbReference type="Gene3D" id="3.40.50.850">
    <property type="entry name" value="Isochorismatase-like"/>
    <property type="match status" value="1"/>
</dbReference>
<evidence type="ECO:0000256" key="1">
    <source>
        <dbReference type="ARBA" id="ARBA00022801"/>
    </source>
</evidence>
<dbReference type="RefSeq" id="WP_118943006.1">
    <property type="nucleotide sequence ID" value="NZ_CP032125.1"/>
</dbReference>